<dbReference type="InterPro" id="IPR001789">
    <property type="entry name" value="Sig_transdc_resp-reg_receiver"/>
</dbReference>
<reference evidence="3 4" key="1">
    <citation type="submission" date="2018-05" db="EMBL/GenBank/DDBJ databases">
        <title>Genomic Encyclopedia of Type Strains, Phase IV (KMG-IV): sequencing the most valuable type-strain genomes for metagenomic binning, comparative biology and taxonomic classification.</title>
        <authorList>
            <person name="Goeker M."/>
        </authorList>
    </citation>
    <scope>NUCLEOTIDE SEQUENCE [LARGE SCALE GENOMIC DNA]</scope>
    <source>
        <strain evidence="3 4">DSM 2626</strain>
    </source>
</reference>
<dbReference type="InterPro" id="IPR058245">
    <property type="entry name" value="NreC/VraR/RcsB-like_REC"/>
</dbReference>
<dbReference type="InterPro" id="IPR011006">
    <property type="entry name" value="CheY-like_superfamily"/>
</dbReference>
<dbReference type="SUPFAM" id="SSF52172">
    <property type="entry name" value="CheY-like"/>
    <property type="match status" value="1"/>
</dbReference>
<dbReference type="PROSITE" id="PS50110">
    <property type="entry name" value="RESPONSE_REGULATORY"/>
    <property type="match status" value="1"/>
</dbReference>
<proteinExistence type="predicted"/>
<dbReference type="Gene3D" id="3.40.50.2300">
    <property type="match status" value="1"/>
</dbReference>
<organism evidence="3 4">
    <name type="scientific">Rhizobium loti</name>
    <name type="common">Mesorhizobium loti</name>
    <dbReference type="NCBI Taxonomy" id="381"/>
    <lineage>
        <taxon>Bacteria</taxon>
        <taxon>Pseudomonadati</taxon>
        <taxon>Pseudomonadota</taxon>
        <taxon>Alphaproteobacteria</taxon>
        <taxon>Hyphomicrobiales</taxon>
        <taxon>Phyllobacteriaceae</taxon>
        <taxon>Mesorhizobium</taxon>
    </lineage>
</organism>
<feature type="modified residue" description="4-aspartylphosphate" evidence="1">
    <location>
        <position position="54"/>
    </location>
</feature>
<evidence type="ECO:0000256" key="1">
    <source>
        <dbReference type="PROSITE-ProRule" id="PRU00169"/>
    </source>
</evidence>
<dbReference type="GO" id="GO:0000160">
    <property type="term" value="P:phosphorelay signal transduction system"/>
    <property type="evidence" value="ECO:0007669"/>
    <property type="project" value="InterPro"/>
</dbReference>
<keyword evidence="1" id="KW-0597">Phosphoprotein</keyword>
<dbReference type="SMART" id="SM00448">
    <property type="entry name" value="REC"/>
    <property type="match status" value="1"/>
</dbReference>
<dbReference type="InterPro" id="IPR051015">
    <property type="entry name" value="EvgA-like"/>
</dbReference>
<dbReference type="Pfam" id="PF00072">
    <property type="entry name" value="Response_reg"/>
    <property type="match status" value="1"/>
</dbReference>
<evidence type="ECO:0000313" key="4">
    <source>
        <dbReference type="Proteomes" id="UP000245631"/>
    </source>
</evidence>
<dbReference type="GeneID" id="61056425"/>
<dbReference type="EMBL" id="QGGH01000029">
    <property type="protein sequence ID" value="PWJ85109.1"/>
    <property type="molecule type" value="Genomic_DNA"/>
</dbReference>
<sequence>MYSVVLADDHPLLLRGLQGVLKAAPDFNVLAATASGVQALSLISDLRPDLAVLDVSMPNVGGLAIQRTVLKERLPVKVIFLTASLTGRQIADAISMGVWGILLKEYATEVLLDCMRQVASGEKWLPPELVARATSAGPCP</sequence>
<feature type="domain" description="Response regulatory" evidence="2">
    <location>
        <begin position="3"/>
        <end position="119"/>
    </location>
</feature>
<evidence type="ECO:0000259" key="2">
    <source>
        <dbReference type="PROSITE" id="PS50110"/>
    </source>
</evidence>
<accession>A0A8E2W5E8</accession>
<comment type="caution">
    <text evidence="3">The sequence shown here is derived from an EMBL/GenBank/DDBJ whole genome shotgun (WGS) entry which is preliminary data.</text>
</comment>
<protein>
    <submittedName>
        <fullName evidence="3">Response regulator receiver domain-containing protein</fullName>
    </submittedName>
</protein>
<dbReference type="RefSeq" id="WP_109672708.1">
    <property type="nucleotide sequence ID" value="NZ_QGGH01000029.1"/>
</dbReference>
<dbReference type="CDD" id="cd17535">
    <property type="entry name" value="REC_NarL-like"/>
    <property type="match status" value="1"/>
</dbReference>
<dbReference type="AlphaFoldDB" id="A0A8E2W5E8"/>
<evidence type="ECO:0000313" key="3">
    <source>
        <dbReference type="EMBL" id="PWJ85109.1"/>
    </source>
</evidence>
<dbReference type="PANTHER" id="PTHR45566">
    <property type="entry name" value="HTH-TYPE TRANSCRIPTIONAL REGULATOR YHJB-RELATED"/>
    <property type="match status" value="1"/>
</dbReference>
<dbReference type="PANTHER" id="PTHR45566:SF2">
    <property type="entry name" value="NARL SUBFAMILY"/>
    <property type="match status" value="1"/>
</dbReference>
<name>A0A8E2W5E8_RHILI</name>
<dbReference type="Proteomes" id="UP000245631">
    <property type="component" value="Unassembled WGS sequence"/>
</dbReference>
<gene>
    <name evidence="3" type="ORF">C8D77_12925</name>
</gene>